<evidence type="ECO:0000313" key="2">
    <source>
        <dbReference type="Proteomes" id="UP001497623"/>
    </source>
</evidence>
<feature type="non-terminal residue" evidence="1">
    <location>
        <position position="1"/>
    </location>
</feature>
<dbReference type="AlphaFoldDB" id="A0AAV2R660"/>
<gene>
    <name evidence="1" type="ORF">MNOR_LOCUS19690</name>
</gene>
<proteinExistence type="predicted"/>
<comment type="caution">
    <text evidence="1">The sequence shown here is derived from an EMBL/GenBank/DDBJ whole genome shotgun (WGS) entry which is preliminary data.</text>
</comment>
<accession>A0AAV2R660</accession>
<dbReference type="Proteomes" id="UP001497623">
    <property type="component" value="Unassembled WGS sequence"/>
</dbReference>
<sequence>GVGISILSYRGWVRVGMTVDAALVPSRSKAQSLIDAVGEEVTLLLDVLAQPPPSPVHHRRYANHESQAQQCEEEDDLRLVVSHTADNENKIHMQSYAEPNYTDSEENQDLLVKDLDMKLRILQLNGPCMKSISSIASEFSNDLCVDRLMSLSGSKNFSTGELVFSPL</sequence>
<name>A0AAV2R660_MEGNR</name>
<evidence type="ECO:0000313" key="1">
    <source>
        <dbReference type="EMBL" id="CAL4111658.1"/>
    </source>
</evidence>
<dbReference type="EMBL" id="CAXKWB010014763">
    <property type="protein sequence ID" value="CAL4111658.1"/>
    <property type="molecule type" value="Genomic_DNA"/>
</dbReference>
<protein>
    <submittedName>
        <fullName evidence="1">Uncharacterized protein</fullName>
    </submittedName>
</protein>
<organism evidence="1 2">
    <name type="scientific">Meganyctiphanes norvegica</name>
    <name type="common">Northern krill</name>
    <name type="synonym">Thysanopoda norvegica</name>
    <dbReference type="NCBI Taxonomy" id="48144"/>
    <lineage>
        <taxon>Eukaryota</taxon>
        <taxon>Metazoa</taxon>
        <taxon>Ecdysozoa</taxon>
        <taxon>Arthropoda</taxon>
        <taxon>Crustacea</taxon>
        <taxon>Multicrustacea</taxon>
        <taxon>Malacostraca</taxon>
        <taxon>Eumalacostraca</taxon>
        <taxon>Eucarida</taxon>
        <taxon>Euphausiacea</taxon>
        <taxon>Euphausiidae</taxon>
        <taxon>Meganyctiphanes</taxon>
    </lineage>
</organism>
<reference evidence="1 2" key="1">
    <citation type="submission" date="2024-05" db="EMBL/GenBank/DDBJ databases">
        <authorList>
            <person name="Wallberg A."/>
        </authorList>
    </citation>
    <scope>NUCLEOTIDE SEQUENCE [LARGE SCALE GENOMIC DNA]</scope>
</reference>
<keyword evidence="2" id="KW-1185">Reference proteome</keyword>